<feature type="transmembrane region" description="Helical" evidence="1">
    <location>
        <begin position="259"/>
        <end position="278"/>
    </location>
</feature>
<evidence type="ECO:0000256" key="1">
    <source>
        <dbReference type="SAM" id="Phobius"/>
    </source>
</evidence>
<feature type="transmembrane region" description="Helical" evidence="1">
    <location>
        <begin position="236"/>
        <end position="253"/>
    </location>
</feature>
<dbReference type="AlphaFoldDB" id="A2SDV3"/>
<organism evidence="3 4">
    <name type="scientific">Methylibium petroleiphilum (strain ATCC BAA-1232 / LMG 22953 / PM1)</name>
    <dbReference type="NCBI Taxonomy" id="420662"/>
    <lineage>
        <taxon>Bacteria</taxon>
        <taxon>Pseudomonadati</taxon>
        <taxon>Pseudomonadota</taxon>
        <taxon>Betaproteobacteria</taxon>
        <taxon>Burkholderiales</taxon>
        <taxon>Sphaerotilaceae</taxon>
        <taxon>Methylibium</taxon>
    </lineage>
</organism>
<feature type="transmembrane region" description="Helical" evidence="1">
    <location>
        <begin position="88"/>
        <end position="106"/>
    </location>
</feature>
<dbReference type="HOGENOM" id="CLU_058049_0_0_4"/>
<dbReference type="eggNOG" id="COG3748">
    <property type="taxonomic scope" value="Bacteria"/>
</dbReference>
<dbReference type="RefSeq" id="WP_011828380.1">
    <property type="nucleotide sequence ID" value="NC_008825.1"/>
</dbReference>
<feature type="transmembrane region" description="Helical" evidence="1">
    <location>
        <begin position="290"/>
        <end position="306"/>
    </location>
</feature>
<sequence length="399" mass="43708">MDAYLLDWANLLLRWLHVVTAVAWIGASLHFVLLDDSLYKPEDPELKKKGVDGEAWAVHGGGFYHSNKYLVAPPDLPEKLHWSYWESYATWLSGFALLCVLYFVNASSFLVDKAVFDWSPGAAVAGALAYLVLGWVVYDGICRVFGRKPDGSVGGDLKVGIGVFVYTCVAAWIACHLFAGRAAFLLTGAMLATVMSANVLMVIIPGQRKVVAALRAKLPVDPNLGKRGKQRSVHNTYFTMPVLIAMLSNHYGMVTQHRLNWLVLVLMMLAGALIRLFFVLRHKAPPRWEIAAAAIAILACVAWLVAPKHEPVASAQAAAPVSFAQVQAVVGERCAMCHNAQVVSKNIQLHTPELIAGHAQQIYQQAVVLKTMPMNNATQMTDAERALLGRWYEAGAPPR</sequence>
<dbReference type="Pfam" id="PF06181">
    <property type="entry name" value="Urate_ox_N"/>
    <property type="match status" value="1"/>
</dbReference>
<protein>
    <submittedName>
        <fullName evidence="3">Putative transmembrane protein</fullName>
    </submittedName>
</protein>
<dbReference type="STRING" id="420662.Mpe_A0780"/>
<feature type="transmembrane region" description="Helical" evidence="1">
    <location>
        <begin position="12"/>
        <end position="34"/>
    </location>
</feature>
<feature type="transmembrane region" description="Helical" evidence="1">
    <location>
        <begin position="118"/>
        <end position="138"/>
    </location>
</feature>
<evidence type="ECO:0000313" key="3">
    <source>
        <dbReference type="EMBL" id="ABM93742.1"/>
    </source>
</evidence>
<keyword evidence="4" id="KW-1185">Reference proteome</keyword>
<evidence type="ECO:0000259" key="2">
    <source>
        <dbReference type="Pfam" id="PF06181"/>
    </source>
</evidence>
<dbReference type="InterPro" id="IPR036909">
    <property type="entry name" value="Cyt_c-like_dom_sf"/>
</dbReference>
<keyword evidence="1" id="KW-0472">Membrane</keyword>
<feature type="transmembrane region" description="Helical" evidence="1">
    <location>
        <begin position="185"/>
        <end position="205"/>
    </location>
</feature>
<accession>A2SDV3</accession>
<dbReference type="InterPro" id="IPR010389">
    <property type="entry name" value="Urate_ox_N"/>
</dbReference>
<dbReference type="EMBL" id="CP000555">
    <property type="protein sequence ID" value="ABM93742.1"/>
    <property type="molecule type" value="Genomic_DNA"/>
</dbReference>
<gene>
    <name evidence="3" type="ordered locus">Mpe_A0780</name>
</gene>
<keyword evidence="1 3" id="KW-0812">Transmembrane</keyword>
<feature type="domain" description="Urate oxidase N-terminal" evidence="2">
    <location>
        <begin position="3"/>
        <end position="305"/>
    </location>
</feature>
<dbReference type="Proteomes" id="UP000000366">
    <property type="component" value="Chromosome"/>
</dbReference>
<feature type="transmembrane region" description="Helical" evidence="1">
    <location>
        <begin position="159"/>
        <end position="179"/>
    </location>
</feature>
<evidence type="ECO:0000313" key="4">
    <source>
        <dbReference type="Proteomes" id="UP000000366"/>
    </source>
</evidence>
<name>A2SDV3_METPP</name>
<dbReference type="GO" id="GO:0009055">
    <property type="term" value="F:electron transfer activity"/>
    <property type="evidence" value="ECO:0007669"/>
    <property type="project" value="InterPro"/>
</dbReference>
<dbReference type="SUPFAM" id="SSF46626">
    <property type="entry name" value="Cytochrome c"/>
    <property type="match status" value="1"/>
</dbReference>
<proteinExistence type="predicted"/>
<keyword evidence="1" id="KW-1133">Transmembrane helix</keyword>
<dbReference type="GO" id="GO:0020037">
    <property type="term" value="F:heme binding"/>
    <property type="evidence" value="ECO:0007669"/>
    <property type="project" value="InterPro"/>
</dbReference>
<reference evidence="3 4" key="1">
    <citation type="journal article" date="2007" name="J. Bacteriol.">
        <title>Whole-genome analysis of the methyl tert-butyl ether-degrading beta-proteobacterium Methylibium petroleiphilum PM1.</title>
        <authorList>
            <person name="Kane S.R."/>
            <person name="Chakicherla A.Y."/>
            <person name="Chain P.S.G."/>
            <person name="Schmidt R."/>
            <person name="Shin M.W."/>
            <person name="Legler T.C."/>
            <person name="Scow K.M."/>
            <person name="Larimer F.W."/>
            <person name="Lucas S.M."/>
            <person name="Richardson P.M."/>
            <person name="Hristova K.R."/>
        </authorList>
    </citation>
    <scope>NUCLEOTIDE SEQUENCE [LARGE SCALE GENOMIC DNA]</scope>
    <source>
        <strain evidence="4">ATCC BAA-1232 / LMG 22953 / PM1</strain>
    </source>
</reference>
<dbReference type="KEGG" id="mpt:Mpe_A0780"/>